<sequence>MNRKLILISAMVLSSVAIGNAHAALTDDQGTVHFQGKIINPPCEVSTDSKTVNVTFTPMVATTFAAIGSENPQTQDVVINLKSCPADTTINLTFSGATATTSDQLKAMTGSDATGVGIVMYGTGSAASTKVVFDNKPDAAFAQTTPAGEASDLAFNYKAKVVATVTPADIKGGDFTADTTYTISYP</sequence>
<evidence type="ECO:0000256" key="5">
    <source>
        <dbReference type="SAM" id="SignalP"/>
    </source>
</evidence>
<dbReference type="Pfam" id="PF00419">
    <property type="entry name" value="Fimbrial"/>
    <property type="match status" value="1"/>
</dbReference>
<dbReference type="AlphaFoldDB" id="A0AAW9LXY4"/>
<proteinExistence type="inferred from homology"/>
<dbReference type="EMBL" id="RCYA01000002">
    <property type="protein sequence ID" value="RYT45394.1"/>
    <property type="molecule type" value="Genomic_DNA"/>
</dbReference>
<keyword evidence="3 5" id="KW-0732">Signal</keyword>
<organism evidence="8 9">
    <name type="scientific">Citrobacter amalonaticus</name>
    <dbReference type="NCBI Taxonomy" id="35703"/>
    <lineage>
        <taxon>Bacteria</taxon>
        <taxon>Pseudomonadati</taxon>
        <taxon>Pseudomonadota</taxon>
        <taxon>Gammaproteobacteria</taxon>
        <taxon>Enterobacterales</taxon>
        <taxon>Enterobacteriaceae</taxon>
        <taxon>Citrobacter</taxon>
    </lineage>
</organism>
<dbReference type="PANTHER" id="PTHR33420:SF3">
    <property type="entry name" value="FIMBRIAL SUBUNIT ELFA"/>
    <property type="match status" value="1"/>
</dbReference>
<evidence type="ECO:0000313" key="9">
    <source>
        <dbReference type="Proteomes" id="UP000245995"/>
    </source>
</evidence>
<name>A0AAW9LXY4_CITAM</name>
<evidence type="ECO:0000256" key="2">
    <source>
        <dbReference type="ARBA" id="ARBA00006671"/>
    </source>
</evidence>
<evidence type="ECO:0000313" key="10">
    <source>
        <dbReference type="Proteomes" id="UP000292985"/>
    </source>
</evidence>
<keyword evidence="4" id="KW-0281">Fimbrium</keyword>
<reference evidence="8 9" key="1">
    <citation type="submission" date="2016-04" db="EMBL/GenBank/DDBJ databases">
        <authorList>
            <person name="Regsiter A."/>
            <person name="William W."/>
        </authorList>
    </citation>
    <scope>NUCLEOTIDE SEQUENCE [LARGE SCALE GENOMIC DNA]</scope>
    <source>
        <strain evidence="8 9">92</strain>
    </source>
</reference>
<dbReference type="InterPro" id="IPR000259">
    <property type="entry name" value="Adhesion_dom_fimbrial"/>
</dbReference>
<dbReference type="InterPro" id="IPR050263">
    <property type="entry name" value="Bact_Fimbrial_Adh_Pro"/>
</dbReference>
<dbReference type="Proteomes" id="UP000245995">
    <property type="component" value="Chromosome CITRO92"/>
</dbReference>
<protein>
    <submittedName>
        <fullName evidence="7">Type 1 fimbrial protein</fullName>
    </submittedName>
</protein>
<evidence type="ECO:0000256" key="1">
    <source>
        <dbReference type="ARBA" id="ARBA00004561"/>
    </source>
</evidence>
<evidence type="ECO:0000256" key="3">
    <source>
        <dbReference type="ARBA" id="ARBA00022729"/>
    </source>
</evidence>
<dbReference type="RefSeq" id="WP_109739532.1">
    <property type="nucleotide sequence ID" value="NZ_CABVLR010000015.1"/>
</dbReference>
<dbReference type="EMBL" id="LT556085">
    <property type="protein sequence ID" value="SAY87103.1"/>
    <property type="molecule type" value="Genomic_DNA"/>
</dbReference>
<evidence type="ECO:0000256" key="4">
    <source>
        <dbReference type="ARBA" id="ARBA00023263"/>
    </source>
</evidence>
<dbReference type="PANTHER" id="PTHR33420">
    <property type="entry name" value="FIMBRIAL SUBUNIT ELFA-RELATED"/>
    <property type="match status" value="1"/>
</dbReference>
<reference evidence="7 10" key="2">
    <citation type="journal article" date="2019" name="Science, e1252229">
        <title>Invertible promoters mediate bacterial phase variation, antibiotic resistance, and host adaptation in the gut.</title>
        <authorList>
            <person name="Jiang X."/>
            <person name="Hall A.B."/>
            <person name="Arthur T.D."/>
            <person name="Plichta D.R."/>
            <person name="Covington C.T."/>
            <person name="Poyet M."/>
            <person name="Crothers J."/>
            <person name="Moses P.L."/>
            <person name="Tolonen A.C."/>
            <person name="Vlamakis H."/>
            <person name="Alm E.J."/>
            <person name="Xavier R.J."/>
        </authorList>
    </citation>
    <scope>NUCLEOTIDE SEQUENCE [LARGE SCALE GENOMIC DNA]</scope>
    <source>
        <strain evidence="10">ca_0067</strain>
        <strain evidence="7">Ca_0067</strain>
    </source>
</reference>
<feature type="domain" description="Fimbrial-type adhesion" evidence="6">
    <location>
        <begin position="32"/>
        <end position="185"/>
    </location>
</feature>
<dbReference type="Proteomes" id="UP000292985">
    <property type="component" value="Unassembled WGS sequence"/>
</dbReference>
<keyword evidence="10" id="KW-1185">Reference proteome</keyword>
<dbReference type="SUPFAM" id="SSF49401">
    <property type="entry name" value="Bacterial adhesins"/>
    <property type="match status" value="1"/>
</dbReference>
<accession>A0AAW9LXY4</accession>
<evidence type="ECO:0000259" key="6">
    <source>
        <dbReference type="Pfam" id="PF00419"/>
    </source>
</evidence>
<dbReference type="Gene3D" id="2.60.40.1090">
    <property type="entry name" value="Fimbrial-type adhesion domain"/>
    <property type="match status" value="1"/>
</dbReference>
<dbReference type="GO" id="GO:0043709">
    <property type="term" value="P:cell adhesion involved in single-species biofilm formation"/>
    <property type="evidence" value="ECO:0007669"/>
    <property type="project" value="TreeGrafter"/>
</dbReference>
<evidence type="ECO:0000313" key="8">
    <source>
        <dbReference type="EMBL" id="SAY87103.1"/>
    </source>
</evidence>
<gene>
    <name evidence="8" type="ORF">CITRO92_0522</name>
    <name evidence="7" type="ORF">EAJ18_06430</name>
</gene>
<feature type="signal peptide" evidence="5">
    <location>
        <begin position="1"/>
        <end position="23"/>
    </location>
</feature>
<evidence type="ECO:0000313" key="7">
    <source>
        <dbReference type="EMBL" id="RYT45394.1"/>
    </source>
</evidence>
<dbReference type="GO" id="GO:0009289">
    <property type="term" value="C:pilus"/>
    <property type="evidence" value="ECO:0007669"/>
    <property type="project" value="UniProtKB-SubCell"/>
</dbReference>
<dbReference type="InterPro" id="IPR036937">
    <property type="entry name" value="Adhesion_dom_fimbrial_sf"/>
</dbReference>
<feature type="chain" id="PRO_5043297775" evidence="5">
    <location>
        <begin position="24"/>
        <end position="186"/>
    </location>
</feature>
<comment type="similarity">
    <text evidence="2">Belongs to the fimbrial protein family.</text>
</comment>
<comment type="subcellular location">
    <subcellularLocation>
        <location evidence="1">Fimbrium</location>
    </subcellularLocation>
</comment>
<dbReference type="InterPro" id="IPR008966">
    <property type="entry name" value="Adhesion_dom_sf"/>
</dbReference>